<keyword evidence="4 7" id="KW-0812">Transmembrane</keyword>
<evidence type="ECO:0000256" key="3">
    <source>
        <dbReference type="ARBA" id="ARBA00022475"/>
    </source>
</evidence>
<feature type="transmembrane region" description="Helical" evidence="7">
    <location>
        <begin position="324"/>
        <end position="345"/>
    </location>
</feature>
<keyword evidence="3" id="KW-1003">Cell membrane</keyword>
<dbReference type="SUPFAM" id="SSF103473">
    <property type="entry name" value="MFS general substrate transporter"/>
    <property type="match status" value="1"/>
</dbReference>
<evidence type="ECO:0000313" key="10">
    <source>
        <dbReference type="Proteomes" id="UP001185028"/>
    </source>
</evidence>
<dbReference type="CDD" id="cd06173">
    <property type="entry name" value="MFS_MefA_like"/>
    <property type="match status" value="1"/>
</dbReference>
<keyword evidence="2" id="KW-0813">Transport</keyword>
<feature type="transmembrane region" description="Helical" evidence="7">
    <location>
        <begin position="12"/>
        <end position="36"/>
    </location>
</feature>
<name>A0ABU1IUA8_9BACL</name>
<organism evidence="9 10">
    <name type="scientific">Paenibacillus hunanensis</name>
    <dbReference type="NCBI Taxonomy" id="539262"/>
    <lineage>
        <taxon>Bacteria</taxon>
        <taxon>Bacillati</taxon>
        <taxon>Bacillota</taxon>
        <taxon>Bacilli</taxon>
        <taxon>Bacillales</taxon>
        <taxon>Paenibacillaceae</taxon>
        <taxon>Paenibacillus</taxon>
    </lineage>
</organism>
<comment type="caution">
    <text evidence="9">The sequence shown here is derived from an EMBL/GenBank/DDBJ whole genome shotgun (WGS) entry which is preliminary data.</text>
</comment>
<evidence type="ECO:0000313" key="9">
    <source>
        <dbReference type="EMBL" id="MDR6242853.1"/>
    </source>
</evidence>
<sequence length="431" mass="46484">MSSILRNWNFTLLLSGRFLANMGDSFYAIAAMWMVYQLGGSTLYTGLALFLTSLPALAQIVMGPLIDRFPAKRLMIFTQITQSVLLLIIPTLYAYGMLTITIVLVLMPIISLLNQFIYPTQLSLLPKVLPKEQLTRGNSLFAIAYQGSDAAFNSLAGIVIAMVGAVSVFYLNSMTFVLTALLFTLLRLPQAKQEQDAARAQATEATPEQVKRPTLKSVIRQYNSDLREGLDVLKKPIFTRMLLGIIFVNLAGISIYAVLPAFAESWGGAQYYGFFMAAAGVGIITGSYAASLLKLHRFKMGLLYCLLIFICGVCWMLTGVVPAAWMAIALFAIGWIPAGMINVLSQVMIQSVVPPQLIGRVMAAVLGLSAAIAPVGAILGGALGAWAGNGVLIISCGVIVIVNSAYWLLNKHTRAMPPAKDMTPAVLGMAE</sequence>
<feature type="transmembrane region" description="Helical" evidence="7">
    <location>
        <begin position="385"/>
        <end position="409"/>
    </location>
</feature>
<evidence type="ECO:0000259" key="8">
    <source>
        <dbReference type="PROSITE" id="PS50850"/>
    </source>
</evidence>
<feature type="transmembrane region" description="Helical" evidence="7">
    <location>
        <begin position="237"/>
        <end position="259"/>
    </location>
</feature>
<dbReference type="PANTHER" id="PTHR23513">
    <property type="entry name" value="INTEGRAL MEMBRANE EFFLUX PROTEIN-RELATED"/>
    <property type="match status" value="1"/>
</dbReference>
<dbReference type="EMBL" id="JAVDQH010000002">
    <property type="protein sequence ID" value="MDR6242853.1"/>
    <property type="molecule type" value="Genomic_DNA"/>
</dbReference>
<accession>A0ABU1IUA8</accession>
<evidence type="ECO:0000256" key="1">
    <source>
        <dbReference type="ARBA" id="ARBA00004651"/>
    </source>
</evidence>
<evidence type="ECO:0000256" key="4">
    <source>
        <dbReference type="ARBA" id="ARBA00022692"/>
    </source>
</evidence>
<dbReference type="InterPro" id="IPR022324">
    <property type="entry name" value="Bacilysin_exporter_BacE_put"/>
</dbReference>
<feature type="transmembrane region" description="Helical" evidence="7">
    <location>
        <begin position="271"/>
        <end position="289"/>
    </location>
</feature>
<feature type="domain" description="Major facilitator superfamily (MFS) profile" evidence="8">
    <location>
        <begin position="1"/>
        <end position="414"/>
    </location>
</feature>
<evidence type="ECO:0000256" key="5">
    <source>
        <dbReference type="ARBA" id="ARBA00022989"/>
    </source>
</evidence>
<gene>
    <name evidence="9" type="ORF">JOC58_000737</name>
</gene>
<feature type="transmembrane region" description="Helical" evidence="7">
    <location>
        <begin position="301"/>
        <end position="318"/>
    </location>
</feature>
<evidence type="ECO:0000256" key="7">
    <source>
        <dbReference type="SAM" id="Phobius"/>
    </source>
</evidence>
<feature type="transmembrane region" description="Helical" evidence="7">
    <location>
        <begin position="42"/>
        <end position="62"/>
    </location>
</feature>
<reference evidence="9 10" key="1">
    <citation type="submission" date="2023-07" db="EMBL/GenBank/DDBJ databases">
        <title>Genomic Encyclopedia of Type Strains, Phase IV (KMG-IV): sequencing the most valuable type-strain genomes for metagenomic binning, comparative biology and taxonomic classification.</title>
        <authorList>
            <person name="Goeker M."/>
        </authorList>
    </citation>
    <scope>NUCLEOTIDE SEQUENCE [LARGE SCALE GENOMIC DNA]</scope>
    <source>
        <strain evidence="9 10">DSM 22170</strain>
    </source>
</reference>
<dbReference type="InterPro" id="IPR020846">
    <property type="entry name" value="MFS_dom"/>
</dbReference>
<dbReference type="RefSeq" id="WP_188774328.1">
    <property type="nucleotide sequence ID" value="NZ_BMMB01000002.1"/>
</dbReference>
<dbReference type="InterPro" id="IPR011701">
    <property type="entry name" value="MFS"/>
</dbReference>
<dbReference type="PROSITE" id="PS50850">
    <property type="entry name" value="MFS"/>
    <property type="match status" value="1"/>
</dbReference>
<dbReference type="Pfam" id="PF07690">
    <property type="entry name" value="MFS_1"/>
    <property type="match status" value="1"/>
</dbReference>
<evidence type="ECO:0000256" key="6">
    <source>
        <dbReference type="ARBA" id="ARBA00023136"/>
    </source>
</evidence>
<keyword evidence="5 7" id="KW-1133">Transmembrane helix</keyword>
<dbReference type="PRINTS" id="PR01988">
    <property type="entry name" value="EXPORTERBACE"/>
</dbReference>
<evidence type="ECO:0000256" key="2">
    <source>
        <dbReference type="ARBA" id="ARBA00022448"/>
    </source>
</evidence>
<dbReference type="Gene3D" id="1.20.1250.20">
    <property type="entry name" value="MFS general substrate transporter like domains"/>
    <property type="match status" value="1"/>
</dbReference>
<keyword evidence="6 7" id="KW-0472">Membrane</keyword>
<comment type="subcellular location">
    <subcellularLocation>
        <location evidence="1">Cell membrane</location>
        <topology evidence="1">Multi-pass membrane protein</topology>
    </subcellularLocation>
</comment>
<proteinExistence type="predicted"/>
<protein>
    <submittedName>
        <fullName evidence="9">MFS family permease</fullName>
    </submittedName>
</protein>
<dbReference type="Proteomes" id="UP001185028">
    <property type="component" value="Unassembled WGS sequence"/>
</dbReference>
<feature type="transmembrane region" description="Helical" evidence="7">
    <location>
        <begin position="357"/>
        <end position="379"/>
    </location>
</feature>
<keyword evidence="10" id="KW-1185">Reference proteome</keyword>
<dbReference type="InterPro" id="IPR036259">
    <property type="entry name" value="MFS_trans_sf"/>
</dbReference>
<feature type="transmembrane region" description="Helical" evidence="7">
    <location>
        <begin position="139"/>
        <end position="163"/>
    </location>
</feature>
<dbReference type="PANTHER" id="PTHR23513:SF6">
    <property type="entry name" value="MAJOR FACILITATOR SUPERFAMILY ASSOCIATED DOMAIN-CONTAINING PROTEIN"/>
    <property type="match status" value="1"/>
</dbReference>